<dbReference type="KEGG" id="pseg:D3H65_11445"/>
<protein>
    <submittedName>
        <fullName evidence="5">Uncharacterized protein</fullName>
    </submittedName>
</protein>
<dbReference type="OrthoDB" id="9808281at2"/>
<evidence type="ECO:0000259" key="3">
    <source>
        <dbReference type="Pfam" id="PF01648"/>
    </source>
</evidence>
<dbReference type="Pfam" id="PF01648">
    <property type="entry name" value="ACPS"/>
    <property type="match status" value="1"/>
</dbReference>
<dbReference type="Gene3D" id="3.90.470.20">
    <property type="entry name" value="4'-phosphopantetheinyl transferase domain"/>
    <property type="match status" value="2"/>
</dbReference>
<proteinExistence type="inferred from homology"/>
<dbReference type="InterPro" id="IPR008278">
    <property type="entry name" value="4-PPantetheinyl_Trfase_dom"/>
</dbReference>
<feature type="domain" description="4'-phosphopantetheinyl transferase" evidence="3">
    <location>
        <begin position="108"/>
        <end position="174"/>
    </location>
</feature>
<dbReference type="PANTHER" id="PTHR12215:SF10">
    <property type="entry name" value="L-AMINOADIPATE-SEMIALDEHYDE DEHYDROGENASE-PHOSPHOPANTETHEINYL TRANSFERASE"/>
    <property type="match status" value="1"/>
</dbReference>
<dbReference type="EMBL" id="CP032157">
    <property type="protein sequence ID" value="AXY74554.1"/>
    <property type="molecule type" value="Genomic_DNA"/>
</dbReference>
<dbReference type="SUPFAM" id="SSF56214">
    <property type="entry name" value="4'-phosphopantetheinyl transferase"/>
    <property type="match status" value="2"/>
</dbReference>
<evidence type="ECO:0000259" key="4">
    <source>
        <dbReference type="Pfam" id="PF22624"/>
    </source>
</evidence>
<accession>A0A3B7MJC3</accession>
<dbReference type="Pfam" id="PF22624">
    <property type="entry name" value="AASDHPPT_N"/>
    <property type="match status" value="1"/>
</dbReference>
<evidence type="ECO:0000256" key="2">
    <source>
        <dbReference type="ARBA" id="ARBA00022679"/>
    </source>
</evidence>
<gene>
    <name evidence="5" type="ORF">D3H65_11445</name>
</gene>
<dbReference type="InterPro" id="IPR050559">
    <property type="entry name" value="P-Pant_transferase_sf"/>
</dbReference>
<dbReference type="GO" id="GO:0008897">
    <property type="term" value="F:holo-[acyl-carrier-protein] synthase activity"/>
    <property type="evidence" value="ECO:0007669"/>
    <property type="project" value="InterPro"/>
</dbReference>
<sequence length="233" mass="26097">MATPLLYYTAAVNSPDAVPWMHSVLPFFPESVREGIVRYKYDEDRLLTFSGKLLLLKALKETGLDQHLSLADLQYTSFNRPYFNYPVDFNITHSGNYTLLAFTESGKIGVDIEIMKPLYIDDYSNVFSGREWNALQEAKDDALFYRLWARKEAVVKAIGKGLSLPLAAIDVTDDIIAVEGEQWSIVSIEMDRAYATAVAFTGLADTPPAPRYINLQQCIGSLFPGLLTKSISH</sequence>
<feature type="domain" description="4'-phosphopantetheinyl transferase N-terminal" evidence="4">
    <location>
        <begin position="25"/>
        <end position="101"/>
    </location>
</feature>
<evidence type="ECO:0000256" key="1">
    <source>
        <dbReference type="ARBA" id="ARBA00010990"/>
    </source>
</evidence>
<dbReference type="GO" id="GO:0005829">
    <property type="term" value="C:cytosol"/>
    <property type="evidence" value="ECO:0007669"/>
    <property type="project" value="TreeGrafter"/>
</dbReference>
<keyword evidence="6" id="KW-1185">Reference proteome</keyword>
<name>A0A3B7MJC3_9BACT</name>
<dbReference type="AlphaFoldDB" id="A0A3B7MJC3"/>
<dbReference type="GO" id="GO:0019878">
    <property type="term" value="P:lysine biosynthetic process via aminoadipic acid"/>
    <property type="evidence" value="ECO:0007669"/>
    <property type="project" value="TreeGrafter"/>
</dbReference>
<organism evidence="5 6">
    <name type="scientific">Paraflavitalea soli</name>
    <dbReference type="NCBI Taxonomy" id="2315862"/>
    <lineage>
        <taxon>Bacteria</taxon>
        <taxon>Pseudomonadati</taxon>
        <taxon>Bacteroidota</taxon>
        <taxon>Chitinophagia</taxon>
        <taxon>Chitinophagales</taxon>
        <taxon>Chitinophagaceae</taxon>
        <taxon>Paraflavitalea</taxon>
    </lineage>
</organism>
<keyword evidence="2" id="KW-0808">Transferase</keyword>
<reference evidence="5 6" key="1">
    <citation type="submission" date="2018-09" db="EMBL/GenBank/DDBJ databases">
        <title>Genome sequencing of strain 6GH32-13.</title>
        <authorList>
            <person name="Weon H.-Y."/>
            <person name="Heo J."/>
            <person name="Kwon S.-W."/>
        </authorList>
    </citation>
    <scope>NUCLEOTIDE SEQUENCE [LARGE SCALE GENOMIC DNA]</scope>
    <source>
        <strain evidence="5 6">5GH32-13</strain>
    </source>
</reference>
<dbReference type="Proteomes" id="UP000263900">
    <property type="component" value="Chromosome"/>
</dbReference>
<dbReference type="GO" id="GO:0000287">
    <property type="term" value="F:magnesium ion binding"/>
    <property type="evidence" value="ECO:0007669"/>
    <property type="project" value="InterPro"/>
</dbReference>
<comment type="similarity">
    <text evidence="1">Belongs to the P-Pant transferase superfamily. Gsp/Sfp/HetI/AcpT family.</text>
</comment>
<dbReference type="InterPro" id="IPR055066">
    <property type="entry name" value="AASDHPPT_N"/>
</dbReference>
<evidence type="ECO:0000313" key="6">
    <source>
        <dbReference type="Proteomes" id="UP000263900"/>
    </source>
</evidence>
<evidence type="ECO:0000313" key="5">
    <source>
        <dbReference type="EMBL" id="AXY74554.1"/>
    </source>
</evidence>
<dbReference type="RefSeq" id="WP_119050439.1">
    <property type="nucleotide sequence ID" value="NZ_CP032157.1"/>
</dbReference>
<dbReference type="InterPro" id="IPR037143">
    <property type="entry name" value="4-PPantetheinyl_Trfase_dom_sf"/>
</dbReference>
<dbReference type="PANTHER" id="PTHR12215">
    <property type="entry name" value="PHOSPHOPANTETHEINE TRANSFERASE"/>
    <property type="match status" value="1"/>
</dbReference>